<keyword evidence="2" id="KW-1185">Reference proteome</keyword>
<proteinExistence type="predicted"/>
<sequence>MSELELIHPATSYAAREIQKLNQKYQDSLNHRLQMRQYMISIVKNWLNVRISISFKKWKNLRFQPTFYQNLKKKWFDEVRFRRRNMQESILNRREKFQKKCQFAATMTRNSKKLNAMERLNRQSTDIRAKTVFVSQLRQHLVEGNHEARKKLLTRNKEMAREIRSRSAAPKC</sequence>
<protein>
    <submittedName>
        <fullName evidence="1">Uncharacterized protein</fullName>
    </submittedName>
</protein>
<comment type="caution">
    <text evidence="1">The sequence shown here is derived from an EMBL/GenBank/DDBJ whole genome shotgun (WGS) entry which is preliminary data.</text>
</comment>
<dbReference type="Proteomes" id="UP001162131">
    <property type="component" value="Unassembled WGS sequence"/>
</dbReference>
<evidence type="ECO:0000313" key="1">
    <source>
        <dbReference type="EMBL" id="CAG9324980.1"/>
    </source>
</evidence>
<gene>
    <name evidence="1" type="ORF">BSTOLATCC_MIC37726</name>
</gene>
<reference evidence="1" key="1">
    <citation type="submission" date="2021-09" db="EMBL/GenBank/DDBJ databases">
        <authorList>
            <consortium name="AG Swart"/>
            <person name="Singh M."/>
            <person name="Singh A."/>
            <person name="Seah K."/>
            <person name="Emmerich C."/>
        </authorList>
    </citation>
    <scope>NUCLEOTIDE SEQUENCE</scope>
    <source>
        <strain evidence="1">ATCC30299</strain>
    </source>
</reference>
<evidence type="ECO:0000313" key="2">
    <source>
        <dbReference type="Proteomes" id="UP001162131"/>
    </source>
</evidence>
<accession>A0AAU9JND4</accession>
<dbReference type="AlphaFoldDB" id="A0AAU9JND4"/>
<organism evidence="1 2">
    <name type="scientific">Blepharisma stoltei</name>
    <dbReference type="NCBI Taxonomy" id="1481888"/>
    <lineage>
        <taxon>Eukaryota</taxon>
        <taxon>Sar</taxon>
        <taxon>Alveolata</taxon>
        <taxon>Ciliophora</taxon>
        <taxon>Postciliodesmatophora</taxon>
        <taxon>Heterotrichea</taxon>
        <taxon>Heterotrichida</taxon>
        <taxon>Blepharismidae</taxon>
        <taxon>Blepharisma</taxon>
    </lineage>
</organism>
<name>A0AAU9JND4_9CILI</name>
<dbReference type="EMBL" id="CAJZBQ010000037">
    <property type="protein sequence ID" value="CAG9324980.1"/>
    <property type="molecule type" value="Genomic_DNA"/>
</dbReference>